<feature type="region of interest" description="Disordered" evidence="1">
    <location>
        <begin position="59"/>
        <end position="90"/>
    </location>
</feature>
<dbReference type="AlphaFoldDB" id="A0A8J7YQG9"/>
<protein>
    <submittedName>
        <fullName evidence="3">Zf-HC2 domain-containing protein</fullName>
    </submittedName>
</protein>
<dbReference type="Proteomes" id="UP000750197">
    <property type="component" value="Unassembled WGS sequence"/>
</dbReference>
<organism evidence="3 4">
    <name type="scientific">Candidatus Sysuiplasma superficiale</name>
    <dbReference type="NCBI Taxonomy" id="2823368"/>
    <lineage>
        <taxon>Archaea</taxon>
        <taxon>Methanobacteriati</taxon>
        <taxon>Thermoplasmatota</taxon>
        <taxon>Thermoplasmata</taxon>
        <taxon>Candidatus Sysuiplasmatales</taxon>
        <taxon>Candidatus Sysuiplasmataceae</taxon>
        <taxon>Candidatus Sysuiplasma</taxon>
    </lineage>
</organism>
<dbReference type="InterPro" id="IPR027383">
    <property type="entry name" value="Znf_put"/>
</dbReference>
<evidence type="ECO:0000313" key="4">
    <source>
        <dbReference type="Proteomes" id="UP000750197"/>
    </source>
</evidence>
<evidence type="ECO:0000259" key="2">
    <source>
        <dbReference type="Pfam" id="PF13490"/>
    </source>
</evidence>
<gene>
    <name evidence="3" type="ORF">KIY12_09540</name>
</gene>
<sequence>MGKSMMSCKDMSELISLAQDQRLSIRQKMMLRMHLFFCEACSRFDKQIRFLNRAMENYVQNHSSGDDTKKSLPEDAKERIRRALDEEGHK</sequence>
<feature type="compositionally biased region" description="Basic and acidic residues" evidence="1">
    <location>
        <begin position="64"/>
        <end position="90"/>
    </location>
</feature>
<name>A0A8J7YQG9_9ARCH</name>
<evidence type="ECO:0000256" key="1">
    <source>
        <dbReference type="SAM" id="MobiDB-lite"/>
    </source>
</evidence>
<reference evidence="3" key="1">
    <citation type="submission" date="2021-05" db="EMBL/GenBank/DDBJ databases">
        <title>Genomic insights into ecological role and evolution of a novel Thermoplasmata order Candidatus Sysuiplasmatales.</title>
        <authorList>
            <person name="Yuan Y."/>
        </authorList>
    </citation>
    <scope>NUCLEOTIDE SEQUENCE</scope>
    <source>
        <strain evidence="3">TUT19-bin139</strain>
    </source>
</reference>
<dbReference type="EMBL" id="JAHEAC010000130">
    <property type="protein sequence ID" value="MBX8644943.1"/>
    <property type="molecule type" value="Genomic_DNA"/>
</dbReference>
<comment type="caution">
    <text evidence="3">The sequence shown here is derived from an EMBL/GenBank/DDBJ whole genome shotgun (WGS) entry which is preliminary data.</text>
</comment>
<accession>A0A8J7YQG9</accession>
<feature type="domain" description="Putative zinc-finger" evidence="2">
    <location>
        <begin position="8"/>
        <end position="41"/>
    </location>
</feature>
<proteinExistence type="predicted"/>
<dbReference type="Pfam" id="PF13490">
    <property type="entry name" value="zf-HC2"/>
    <property type="match status" value="1"/>
</dbReference>
<evidence type="ECO:0000313" key="3">
    <source>
        <dbReference type="EMBL" id="MBX8644943.1"/>
    </source>
</evidence>